<evidence type="ECO:0000256" key="1">
    <source>
        <dbReference type="ARBA" id="ARBA00001917"/>
    </source>
</evidence>
<comment type="catalytic activity">
    <reaction evidence="11">
        <text>a 5,6-dihydrouridine in tRNA + NAD(+) = a uridine in tRNA + NADH + H(+)</text>
        <dbReference type="Rhea" id="RHEA:54452"/>
        <dbReference type="Rhea" id="RHEA-COMP:13339"/>
        <dbReference type="Rhea" id="RHEA-COMP:13887"/>
        <dbReference type="ChEBI" id="CHEBI:15378"/>
        <dbReference type="ChEBI" id="CHEBI:57540"/>
        <dbReference type="ChEBI" id="CHEBI:57945"/>
        <dbReference type="ChEBI" id="CHEBI:65315"/>
        <dbReference type="ChEBI" id="CHEBI:74443"/>
    </reaction>
</comment>
<name>A0A2H0X9R9_UNCKA</name>
<protein>
    <recommendedName>
        <fullName evidence="12">tRNA-dihydrouridine synthase</fullName>
        <ecNumber evidence="12">1.3.1.-</ecNumber>
    </recommendedName>
</protein>
<dbReference type="GO" id="GO:0050660">
    <property type="term" value="F:flavin adenine dinucleotide binding"/>
    <property type="evidence" value="ECO:0007669"/>
    <property type="project" value="InterPro"/>
</dbReference>
<dbReference type="GO" id="GO:0000049">
    <property type="term" value="F:tRNA binding"/>
    <property type="evidence" value="ECO:0007669"/>
    <property type="project" value="UniProtKB-KW"/>
</dbReference>
<evidence type="ECO:0000256" key="9">
    <source>
        <dbReference type="ARBA" id="ARBA00023002"/>
    </source>
</evidence>
<evidence type="ECO:0000256" key="11">
    <source>
        <dbReference type="ARBA" id="ARBA00048802"/>
    </source>
</evidence>
<dbReference type="InterPro" id="IPR001269">
    <property type="entry name" value="DUS_fam"/>
</dbReference>
<feature type="domain" description="DUS-like FMN-binding" evidence="15">
    <location>
        <begin position="167"/>
        <end position="336"/>
    </location>
</feature>
<evidence type="ECO:0000313" key="16">
    <source>
        <dbReference type="EMBL" id="PIS21690.1"/>
    </source>
</evidence>
<organism evidence="16 17">
    <name type="scientific">candidate division WWE3 bacterium CG08_land_8_20_14_0_20_41_15</name>
    <dbReference type="NCBI Taxonomy" id="1975086"/>
    <lineage>
        <taxon>Bacteria</taxon>
        <taxon>Katanobacteria</taxon>
    </lineage>
</organism>
<accession>A0A2H0X9R9</accession>
<dbReference type="PANTHER" id="PTHR45846">
    <property type="entry name" value="TRNA-DIHYDROURIDINE(47) SYNTHASE [NAD(P)(+)]-LIKE"/>
    <property type="match status" value="1"/>
</dbReference>
<evidence type="ECO:0000256" key="3">
    <source>
        <dbReference type="ARBA" id="ARBA00022555"/>
    </source>
</evidence>
<dbReference type="CDD" id="cd02801">
    <property type="entry name" value="DUS_like_FMN"/>
    <property type="match status" value="1"/>
</dbReference>
<keyword evidence="7" id="KW-0521">NADP</keyword>
<proteinExistence type="inferred from homology"/>
<evidence type="ECO:0000256" key="7">
    <source>
        <dbReference type="ARBA" id="ARBA00022857"/>
    </source>
</evidence>
<keyword evidence="5 12" id="KW-0288">FMN</keyword>
<dbReference type="EC" id="1.3.1.-" evidence="12"/>
<evidence type="ECO:0000256" key="10">
    <source>
        <dbReference type="ARBA" id="ARBA00048205"/>
    </source>
</evidence>
<dbReference type="Gene3D" id="3.20.20.70">
    <property type="entry name" value="Aldolase class I"/>
    <property type="match status" value="2"/>
</dbReference>
<sequence length="346" mass="39288">MNLWNSLKKPIIGLAPMDGITDEPMRYIQASVAKPDVMYTEFVNVEYVFYRPDQVLNNLIYSEIERPIVAQLSGHSPDLFYQLALIACFLKFDGIDINMGCPMTSVTRLGGGAKLIGNEKLSSEIVFSVQKAINDYQNGVDLGKVVDQRVFQEAKRVANLPYIHHLLHAPYTLPISIKTRTGLLKPETEKWLNFLSDLPIQEITLHGRSFKEGYSGTADWEEIGKGARIARKKEIIFLGNGDIKSRNQATEYSKKFRTDGALIARGALGNPWVFSETTPSYEERLLTMKNHAKKFYDLFGNESFVKMRKHFGWYPKGVTGAKELKVKLQEINTFEEFMKIYPLSGD</sequence>
<feature type="domain" description="DUS-like FMN-binding" evidence="15">
    <location>
        <begin position="14"/>
        <end position="134"/>
    </location>
</feature>
<keyword evidence="6 12" id="KW-0819">tRNA processing</keyword>
<dbReference type="AlphaFoldDB" id="A0A2H0X9R9"/>
<evidence type="ECO:0000256" key="14">
    <source>
        <dbReference type="PIRSR" id="PIRSR006621-2"/>
    </source>
</evidence>
<dbReference type="EMBL" id="PEYV01000026">
    <property type="protein sequence ID" value="PIS21690.1"/>
    <property type="molecule type" value="Genomic_DNA"/>
</dbReference>
<evidence type="ECO:0000256" key="6">
    <source>
        <dbReference type="ARBA" id="ARBA00022694"/>
    </source>
</evidence>
<evidence type="ECO:0000256" key="4">
    <source>
        <dbReference type="ARBA" id="ARBA00022630"/>
    </source>
</evidence>
<dbReference type="InterPro" id="IPR013785">
    <property type="entry name" value="Aldolase_TIM"/>
</dbReference>
<evidence type="ECO:0000256" key="5">
    <source>
        <dbReference type="ARBA" id="ARBA00022643"/>
    </source>
</evidence>
<dbReference type="PIRSF" id="PIRSF006621">
    <property type="entry name" value="Dus"/>
    <property type="match status" value="1"/>
</dbReference>
<evidence type="ECO:0000256" key="12">
    <source>
        <dbReference type="PIRNR" id="PIRNR006621"/>
    </source>
</evidence>
<evidence type="ECO:0000256" key="2">
    <source>
        <dbReference type="ARBA" id="ARBA00002790"/>
    </source>
</evidence>
<feature type="active site" description="Proton donor" evidence="13">
    <location>
        <position position="101"/>
    </location>
</feature>
<reference evidence="17" key="1">
    <citation type="submission" date="2017-09" db="EMBL/GenBank/DDBJ databases">
        <title>Depth-based differentiation of microbial function through sediment-hosted aquifers and enrichment of novel symbionts in the deep terrestrial subsurface.</title>
        <authorList>
            <person name="Probst A.J."/>
            <person name="Ladd B."/>
            <person name="Jarett J.K."/>
            <person name="Geller-Mcgrath D.E."/>
            <person name="Sieber C.M.K."/>
            <person name="Emerson J.B."/>
            <person name="Anantharaman K."/>
            <person name="Thomas B.C."/>
            <person name="Malmstrom R."/>
            <person name="Stieglmeier M."/>
            <person name="Klingl A."/>
            <person name="Woyke T."/>
            <person name="Ryan C.M."/>
            <person name="Banfield J.F."/>
        </authorList>
    </citation>
    <scope>NUCLEOTIDE SEQUENCE [LARGE SCALE GENOMIC DNA]</scope>
</reference>
<keyword evidence="9 12" id="KW-0560">Oxidoreductase</keyword>
<comment type="catalytic activity">
    <reaction evidence="10">
        <text>a 5,6-dihydrouridine in tRNA + NADP(+) = a uridine in tRNA + NADPH + H(+)</text>
        <dbReference type="Rhea" id="RHEA:23624"/>
        <dbReference type="Rhea" id="RHEA-COMP:13339"/>
        <dbReference type="Rhea" id="RHEA-COMP:13887"/>
        <dbReference type="ChEBI" id="CHEBI:15378"/>
        <dbReference type="ChEBI" id="CHEBI:57783"/>
        <dbReference type="ChEBI" id="CHEBI:58349"/>
        <dbReference type="ChEBI" id="CHEBI:65315"/>
        <dbReference type="ChEBI" id="CHEBI:74443"/>
    </reaction>
</comment>
<dbReference type="PANTHER" id="PTHR45846:SF1">
    <property type="entry name" value="TRNA-DIHYDROURIDINE(47) SYNTHASE [NAD(P)(+)]-LIKE"/>
    <property type="match status" value="1"/>
</dbReference>
<keyword evidence="3" id="KW-0820">tRNA-binding</keyword>
<dbReference type="GO" id="GO:0017150">
    <property type="term" value="F:tRNA dihydrouridine synthase activity"/>
    <property type="evidence" value="ECO:0007669"/>
    <property type="project" value="InterPro"/>
</dbReference>
<comment type="caution">
    <text evidence="16">The sequence shown here is derived from an EMBL/GenBank/DDBJ whole genome shotgun (WGS) entry which is preliminary data.</text>
</comment>
<keyword evidence="4 12" id="KW-0285">Flavoprotein</keyword>
<evidence type="ECO:0000256" key="8">
    <source>
        <dbReference type="ARBA" id="ARBA00022884"/>
    </source>
</evidence>
<comment type="function">
    <text evidence="2 12">Catalyzes the synthesis of 5,6-dihydrouridine (D), a modified base found in the D-loop of most tRNAs, via the reduction of the C5-C6 double bond in target uridines.</text>
</comment>
<keyword evidence="14" id="KW-0547">Nucleotide-binding</keyword>
<gene>
    <name evidence="16" type="ORF">COT51_01315</name>
</gene>
<dbReference type="InterPro" id="IPR035587">
    <property type="entry name" value="DUS-like_FMN-bd"/>
</dbReference>
<dbReference type="PROSITE" id="PS01136">
    <property type="entry name" value="UPF0034"/>
    <property type="match status" value="1"/>
</dbReference>
<evidence type="ECO:0000259" key="15">
    <source>
        <dbReference type="Pfam" id="PF01207"/>
    </source>
</evidence>
<comment type="similarity">
    <text evidence="12">Belongs to the dus family.</text>
</comment>
<feature type="binding site" evidence="14">
    <location>
        <position position="71"/>
    </location>
    <ligand>
        <name>FMN</name>
        <dbReference type="ChEBI" id="CHEBI:58210"/>
    </ligand>
</feature>
<evidence type="ECO:0000313" key="17">
    <source>
        <dbReference type="Proteomes" id="UP000231098"/>
    </source>
</evidence>
<dbReference type="SUPFAM" id="SSF51395">
    <property type="entry name" value="FMN-linked oxidoreductases"/>
    <property type="match status" value="1"/>
</dbReference>
<feature type="binding site" evidence="14">
    <location>
        <begin position="264"/>
        <end position="265"/>
    </location>
    <ligand>
        <name>FMN</name>
        <dbReference type="ChEBI" id="CHEBI:58210"/>
    </ligand>
</feature>
<dbReference type="Pfam" id="PF01207">
    <property type="entry name" value="Dus"/>
    <property type="match status" value="2"/>
</dbReference>
<dbReference type="Gene3D" id="1.10.1200.80">
    <property type="entry name" value="Putative flavin oxidoreducatase, domain 2"/>
    <property type="match status" value="1"/>
</dbReference>
<keyword evidence="8" id="KW-0694">RNA-binding</keyword>
<evidence type="ECO:0000256" key="13">
    <source>
        <dbReference type="PIRSR" id="PIRSR006621-1"/>
    </source>
</evidence>
<dbReference type="InterPro" id="IPR018517">
    <property type="entry name" value="tRNA_hU_synthase_CS"/>
</dbReference>
<feature type="binding site" evidence="14">
    <location>
        <position position="206"/>
    </location>
    <ligand>
        <name>FMN</name>
        <dbReference type="ChEBI" id="CHEBI:58210"/>
    </ligand>
</feature>
<dbReference type="Proteomes" id="UP000231098">
    <property type="component" value="Unassembled WGS sequence"/>
</dbReference>
<comment type="cofactor">
    <cofactor evidence="1 12 14">
        <name>FMN</name>
        <dbReference type="ChEBI" id="CHEBI:58210"/>
    </cofactor>
</comment>
<dbReference type="InterPro" id="IPR024036">
    <property type="entry name" value="tRNA-dHydroUridine_Synthase_C"/>
</dbReference>